<comment type="catalytic activity">
    <reaction evidence="7">
        <text>S-(hydroxymethyl)glutathione + NADP(+) = S-formylglutathione + NADPH + H(+)</text>
        <dbReference type="Rhea" id="RHEA:19981"/>
        <dbReference type="ChEBI" id="CHEBI:15378"/>
        <dbReference type="ChEBI" id="CHEBI:57688"/>
        <dbReference type="ChEBI" id="CHEBI:57783"/>
        <dbReference type="ChEBI" id="CHEBI:58349"/>
        <dbReference type="ChEBI" id="CHEBI:58758"/>
        <dbReference type="EC" id="1.1.1.284"/>
    </reaction>
</comment>
<evidence type="ECO:0000256" key="2">
    <source>
        <dbReference type="ARBA" id="ARBA00010902"/>
    </source>
</evidence>
<dbReference type="FunFam" id="3.90.180.10:FF:000007">
    <property type="entry name" value="Alcohol dehydrogenase 6"/>
    <property type="match status" value="1"/>
</dbReference>
<evidence type="ECO:0000256" key="7">
    <source>
        <dbReference type="ARBA" id="ARBA00047793"/>
    </source>
</evidence>
<dbReference type="Proteomes" id="UP000316726">
    <property type="component" value="Chromosome 4"/>
</dbReference>
<keyword evidence="5 11" id="KW-0560">Oxidoreductase</keyword>
<name>A0A5B8MK08_9CHLO</name>
<dbReference type="GO" id="GO:0106321">
    <property type="term" value="F:S-(hydroxymethyl)glutathione dehydrogenase (NADP+) activity"/>
    <property type="evidence" value="ECO:0007669"/>
    <property type="project" value="RHEA"/>
</dbReference>
<dbReference type="STRING" id="1764295.A0A5B8MK08"/>
<dbReference type="Gene3D" id="3.40.50.720">
    <property type="entry name" value="NAD(P)-binding Rossmann-like Domain"/>
    <property type="match status" value="1"/>
</dbReference>
<dbReference type="Pfam" id="PF00107">
    <property type="entry name" value="ADH_zinc_N"/>
    <property type="match status" value="1"/>
</dbReference>
<dbReference type="OrthoDB" id="417550at2759"/>
<dbReference type="AlphaFoldDB" id="A0A5B8MK08"/>
<dbReference type="EC" id="1.1.1.284" evidence="11"/>
<evidence type="ECO:0000259" key="13">
    <source>
        <dbReference type="Pfam" id="PF08240"/>
    </source>
</evidence>
<dbReference type="SUPFAM" id="SSF51735">
    <property type="entry name" value="NAD(P)-binding Rossmann-fold domains"/>
    <property type="match status" value="1"/>
</dbReference>
<dbReference type="GO" id="GO:0005829">
    <property type="term" value="C:cytosol"/>
    <property type="evidence" value="ECO:0007669"/>
    <property type="project" value="TreeGrafter"/>
</dbReference>
<evidence type="ECO:0000256" key="9">
    <source>
        <dbReference type="ARBA" id="ARBA00049164"/>
    </source>
</evidence>
<evidence type="ECO:0000313" key="15">
    <source>
        <dbReference type="Proteomes" id="UP000316726"/>
    </source>
</evidence>
<dbReference type="InterPro" id="IPR011032">
    <property type="entry name" value="GroES-like_sf"/>
</dbReference>
<dbReference type="SUPFAM" id="SSF50129">
    <property type="entry name" value="GroES-like"/>
    <property type="match status" value="2"/>
</dbReference>
<keyword evidence="3 11" id="KW-0479">Metal-binding</keyword>
<dbReference type="PROSITE" id="PS00059">
    <property type="entry name" value="ADH_ZINC"/>
    <property type="match status" value="1"/>
</dbReference>
<evidence type="ECO:0000256" key="8">
    <source>
        <dbReference type="ARBA" id="ARBA00048110"/>
    </source>
</evidence>
<dbReference type="EMBL" id="CP031037">
    <property type="protein sequence ID" value="QDZ20767.1"/>
    <property type="molecule type" value="Genomic_DNA"/>
</dbReference>
<dbReference type="FunFam" id="3.40.50.720:FF:000003">
    <property type="entry name" value="S-(hydroxymethyl)glutathione dehydrogenase"/>
    <property type="match status" value="1"/>
</dbReference>
<dbReference type="CDD" id="cd08300">
    <property type="entry name" value="alcohol_DH_class_III"/>
    <property type="match status" value="1"/>
</dbReference>
<dbReference type="GO" id="GO:0004022">
    <property type="term" value="F:alcohol dehydrogenase (NAD+) activity"/>
    <property type="evidence" value="ECO:0007669"/>
    <property type="project" value="UniProtKB-EC"/>
</dbReference>
<evidence type="ECO:0000259" key="12">
    <source>
        <dbReference type="Pfam" id="PF00107"/>
    </source>
</evidence>
<keyword evidence="6 11" id="KW-0520">NAD</keyword>
<evidence type="ECO:0000256" key="4">
    <source>
        <dbReference type="ARBA" id="ARBA00022833"/>
    </source>
</evidence>
<reference evidence="14 15" key="1">
    <citation type="submission" date="2018-07" db="EMBL/GenBank/DDBJ databases">
        <title>The complete nuclear genome of the prasinophyte Chloropicon primus (CCMP1205).</title>
        <authorList>
            <person name="Pombert J.-F."/>
            <person name="Otis C."/>
            <person name="Turmel M."/>
            <person name="Lemieux C."/>
        </authorList>
    </citation>
    <scope>NUCLEOTIDE SEQUENCE [LARGE SCALE GENOMIC DNA]</scope>
    <source>
        <strain evidence="14 15">CCMP1205</strain>
    </source>
</reference>
<evidence type="ECO:0000256" key="3">
    <source>
        <dbReference type="ARBA" id="ARBA00022723"/>
    </source>
</evidence>
<accession>A0A5B8MK08</accession>
<feature type="domain" description="Alcohol dehydrogenase-like N-terminal" evidence="13">
    <location>
        <begin position="45"/>
        <end position="177"/>
    </location>
</feature>
<keyword evidence="15" id="KW-1185">Reference proteome</keyword>
<dbReference type="Gene3D" id="3.90.180.10">
    <property type="entry name" value="Medium-chain alcohol dehydrogenases, catalytic domain"/>
    <property type="match status" value="1"/>
</dbReference>
<dbReference type="InterPro" id="IPR014183">
    <property type="entry name" value="ADH_3"/>
</dbReference>
<keyword evidence="4 11" id="KW-0862">Zinc</keyword>
<organism evidence="14 15">
    <name type="scientific">Chloropicon primus</name>
    <dbReference type="NCBI Taxonomy" id="1764295"/>
    <lineage>
        <taxon>Eukaryota</taxon>
        <taxon>Viridiplantae</taxon>
        <taxon>Chlorophyta</taxon>
        <taxon>Chloropicophyceae</taxon>
        <taxon>Chloropicales</taxon>
        <taxon>Chloropicaceae</taxon>
        <taxon>Chloropicon</taxon>
    </lineage>
</organism>
<dbReference type="GO" id="GO:0008270">
    <property type="term" value="F:zinc ion binding"/>
    <property type="evidence" value="ECO:0007669"/>
    <property type="project" value="InterPro"/>
</dbReference>
<feature type="domain" description="Alcohol dehydrogenase-like C-terminal" evidence="12">
    <location>
        <begin position="219"/>
        <end position="349"/>
    </location>
</feature>
<sequence>MATCETVAVDENGQTPKAIECRAWVAYAPKKPLTMETVIVEPPQKGEVRVRICYMALCHTDAYTLGGEDPEGLFPSILGHEAAGIVESVGDGVTSVKPGDHVIPCYQAFCKECKFCVSNKTNLCGSVRQWTGNGIMKADSQSRFTVKNTGEKIFHFMGTSTFAEYTVVHEVSCAKIREDANLESTCLLGCGVSTGLGAVWNTAKVEEGATAAVFGLGTVGLACIEGLVSAKASRIIGVDIDPSKFEAGKKWGCTDVINPKDHPDKSIQEVIVEMTDGGVDYSFECIGNVEVMRSALECCHKGWGESVVIGVAGSGKMIQTRPFQLVTGRVWRGTAFGGFKSRVDVPKLVDKYMNKEIKLEEYITHRMNFEDLNEAFDLLHQGKCLRAVLKASDP</sequence>
<comment type="cofactor">
    <cofactor evidence="1 11">
        <name>Zn(2+)</name>
        <dbReference type="ChEBI" id="CHEBI:29105"/>
    </cofactor>
</comment>
<dbReference type="Pfam" id="PF08240">
    <property type="entry name" value="ADH_N"/>
    <property type="match status" value="1"/>
</dbReference>
<dbReference type="InterPro" id="IPR013154">
    <property type="entry name" value="ADH-like_N"/>
</dbReference>
<gene>
    <name evidence="14" type="ORF">A3770_04p32850</name>
</gene>
<evidence type="ECO:0000256" key="5">
    <source>
        <dbReference type="ARBA" id="ARBA00023002"/>
    </source>
</evidence>
<evidence type="ECO:0000256" key="11">
    <source>
        <dbReference type="RuleBase" id="RU362016"/>
    </source>
</evidence>
<comment type="catalytic activity">
    <reaction evidence="10">
        <text>a primary alcohol + NAD(+) = an aldehyde + NADH + H(+)</text>
        <dbReference type="Rhea" id="RHEA:10736"/>
        <dbReference type="ChEBI" id="CHEBI:15378"/>
        <dbReference type="ChEBI" id="CHEBI:15734"/>
        <dbReference type="ChEBI" id="CHEBI:17478"/>
        <dbReference type="ChEBI" id="CHEBI:57540"/>
        <dbReference type="ChEBI" id="CHEBI:57945"/>
        <dbReference type="EC" id="1.1.1.1"/>
    </reaction>
</comment>
<evidence type="ECO:0000256" key="1">
    <source>
        <dbReference type="ARBA" id="ARBA00001947"/>
    </source>
</evidence>
<evidence type="ECO:0000256" key="10">
    <source>
        <dbReference type="ARBA" id="ARBA00049243"/>
    </source>
</evidence>
<proteinExistence type="inferred from homology"/>
<dbReference type="PANTHER" id="PTHR43880">
    <property type="entry name" value="ALCOHOL DEHYDROGENASE"/>
    <property type="match status" value="1"/>
</dbReference>
<comment type="catalytic activity">
    <reaction evidence="8 11">
        <text>S-(hydroxymethyl)glutathione + NAD(+) = S-formylglutathione + NADH + H(+)</text>
        <dbReference type="Rhea" id="RHEA:19985"/>
        <dbReference type="ChEBI" id="CHEBI:15378"/>
        <dbReference type="ChEBI" id="CHEBI:57540"/>
        <dbReference type="ChEBI" id="CHEBI:57688"/>
        <dbReference type="ChEBI" id="CHEBI:57945"/>
        <dbReference type="ChEBI" id="CHEBI:58758"/>
        <dbReference type="EC" id="1.1.1.284"/>
    </reaction>
</comment>
<comment type="catalytic activity">
    <reaction evidence="9">
        <text>a secondary alcohol + NAD(+) = a ketone + NADH + H(+)</text>
        <dbReference type="Rhea" id="RHEA:10740"/>
        <dbReference type="ChEBI" id="CHEBI:15378"/>
        <dbReference type="ChEBI" id="CHEBI:17087"/>
        <dbReference type="ChEBI" id="CHEBI:35681"/>
        <dbReference type="ChEBI" id="CHEBI:57540"/>
        <dbReference type="ChEBI" id="CHEBI:57945"/>
        <dbReference type="EC" id="1.1.1.1"/>
    </reaction>
</comment>
<dbReference type="PANTHER" id="PTHR43880:SF12">
    <property type="entry name" value="ALCOHOL DEHYDROGENASE CLASS-3"/>
    <property type="match status" value="1"/>
</dbReference>
<dbReference type="InterPro" id="IPR002328">
    <property type="entry name" value="ADH_Zn_CS"/>
</dbReference>
<dbReference type="InterPro" id="IPR013149">
    <property type="entry name" value="ADH-like_C"/>
</dbReference>
<dbReference type="GO" id="GO:0046294">
    <property type="term" value="P:formaldehyde catabolic process"/>
    <property type="evidence" value="ECO:0007669"/>
    <property type="project" value="InterPro"/>
</dbReference>
<evidence type="ECO:0000313" key="14">
    <source>
        <dbReference type="EMBL" id="QDZ20767.1"/>
    </source>
</evidence>
<dbReference type="NCBIfam" id="TIGR02818">
    <property type="entry name" value="adh_III_F_hyde"/>
    <property type="match status" value="1"/>
</dbReference>
<evidence type="ECO:0000256" key="6">
    <source>
        <dbReference type="ARBA" id="ARBA00023027"/>
    </source>
</evidence>
<dbReference type="InterPro" id="IPR036291">
    <property type="entry name" value="NAD(P)-bd_dom_sf"/>
</dbReference>
<protein>
    <recommendedName>
        <fullName evidence="11">S-(hydroxymethyl)glutathione dehydrogenase</fullName>
        <ecNumber evidence="11">1.1.1.284</ecNumber>
    </recommendedName>
</protein>
<dbReference type="GO" id="GO:0106322">
    <property type="term" value="F:S-(hydroxymethyl)glutathione dehydrogenase (NAD+) activity"/>
    <property type="evidence" value="ECO:0007669"/>
    <property type="project" value="RHEA"/>
</dbReference>
<comment type="similarity">
    <text evidence="2 11">Belongs to the zinc-containing alcohol dehydrogenase family. Class-III subfamily.</text>
</comment>